<name>A0A4Q2DPA7_9AGAR</name>
<dbReference type="EMBL" id="SDEE01000114">
    <property type="protein sequence ID" value="RXW21266.1"/>
    <property type="molecule type" value="Genomic_DNA"/>
</dbReference>
<dbReference type="AlphaFoldDB" id="A0A4Q2DPA7"/>
<evidence type="ECO:0000313" key="3">
    <source>
        <dbReference type="Proteomes" id="UP000290288"/>
    </source>
</evidence>
<organism evidence="2 3">
    <name type="scientific">Candolleomyces aberdarensis</name>
    <dbReference type="NCBI Taxonomy" id="2316362"/>
    <lineage>
        <taxon>Eukaryota</taxon>
        <taxon>Fungi</taxon>
        <taxon>Dikarya</taxon>
        <taxon>Basidiomycota</taxon>
        <taxon>Agaricomycotina</taxon>
        <taxon>Agaricomycetes</taxon>
        <taxon>Agaricomycetidae</taxon>
        <taxon>Agaricales</taxon>
        <taxon>Agaricineae</taxon>
        <taxon>Psathyrellaceae</taxon>
        <taxon>Candolleomyces</taxon>
    </lineage>
</organism>
<feature type="compositionally biased region" description="Low complexity" evidence="1">
    <location>
        <begin position="201"/>
        <end position="234"/>
    </location>
</feature>
<reference evidence="2 3" key="1">
    <citation type="submission" date="2019-01" db="EMBL/GenBank/DDBJ databases">
        <title>Draft genome sequence of Psathyrella aberdarensis IHI B618.</title>
        <authorList>
            <person name="Buettner E."/>
            <person name="Kellner H."/>
        </authorList>
    </citation>
    <scope>NUCLEOTIDE SEQUENCE [LARGE SCALE GENOMIC DNA]</scope>
    <source>
        <strain evidence="2 3">IHI B618</strain>
    </source>
</reference>
<dbReference type="OrthoDB" id="3259746at2759"/>
<protein>
    <submittedName>
        <fullName evidence="2">Uncharacterized protein</fullName>
    </submittedName>
</protein>
<feature type="region of interest" description="Disordered" evidence="1">
    <location>
        <begin position="188"/>
        <end position="243"/>
    </location>
</feature>
<sequence>MEDTLANRFIPSFGVMYVRDRTDTNLHREMDQEMRTMENLDLEKYRNVAILGRRSIPSLLCRVSQKPRNIIPGDKVFEFRCRAKKLLDKWKPFIMRDILHDSLVSPYIWRYERDQARLLRRHPFDESADEVRDLQNLLGEDPGPYNVIAVSSADPYGEPLVETGDFEGSTIQRKATIPAGTIVQISVADPSDDEPWPKNITVTASDDSSCVSSTSVTSGSTTTSTTDSTNTDSSDGTEDGGVVPVGAASACQASVSTMTLSAIAPLNLAPELRDNPFHEGLV</sequence>
<dbReference type="Proteomes" id="UP000290288">
    <property type="component" value="Unassembled WGS sequence"/>
</dbReference>
<accession>A0A4Q2DPA7</accession>
<comment type="caution">
    <text evidence="2">The sequence shown here is derived from an EMBL/GenBank/DDBJ whole genome shotgun (WGS) entry which is preliminary data.</text>
</comment>
<proteinExistence type="predicted"/>
<keyword evidence="3" id="KW-1185">Reference proteome</keyword>
<gene>
    <name evidence="2" type="ORF">EST38_g4592</name>
</gene>
<evidence type="ECO:0000313" key="2">
    <source>
        <dbReference type="EMBL" id="RXW21266.1"/>
    </source>
</evidence>
<evidence type="ECO:0000256" key="1">
    <source>
        <dbReference type="SAM" id="MobiDB-lite"/>
    </source>
</evidence>